<feature type="transmembrane region" description="Helical" evidence="1">
    <location>
        <begin position="86"/>
        <end position="108"/>
    </location>
</feature>
<dbReference type="EMBL" id="JAFMYU010000009">
    <property type="protein sequence ID" value="MBO0931960.1"/>
    <property type="molecule type" value="Genomic_DNA"/>
</dbReference>
<sequence>MTIRTQKQLALLSIIGLAYWLFGNLYEAIVISPNWVVDSPAQLRRLNEFFVRTSPTIYFVPITQLATIGVWVLFWKNRETSVKAALIRASLWALAATLLNGFIVSTIVLKLFASDFDRYGDYLTTLAWRWNVLNLVRMILVGTTVHYLFSAFRKLDRME</sequence>
<organism evidence="2 3">
    <name type="scientific">Fibrella aquatilis</name>
    <dbReference type="NCBI Taxonomy" id="2817059"/>
    <lineage>
        <taxon>Bacteria</taxon>
        <taxon>Pseudomonadati</taxon>
        <taxon>Bacteroidota</taxon>
        <taxon>Cytophagia</taxon>
        <taxon>Cytophagales</taxon>
        <taxon>Spirosomataceae</taxon>
        <taxon>Fibrella</taxon>
    </lineage>
</organism>
<feature type="transmembrane region" description="Helical" evidence="1">
    <location>
        <begin position="9"/>
        <end position="36"/>
    </location>
</feature>
<evidence type="ECO:0008006" key="4">
    <source>
        <dbReference type="Google" id="ProtNLM"/>
    </source>
</evidence>
<keyword evidence="1" id="KW-1133">Transmembrane helix</keyword>
<proteinExistence type="predicted"/>
<evidence type="ECO:0000256" key="1">
    <source>
        <dbReference type="SAM" id="Phobius"/>
    </source>
</evidence>
<reference evidence="2 3" key="1">
    <citation type="submission" date="2021-03" db="EMBL/GenBank/DDBJ databases">
        <title>Fibrella sp. HMF5036 genome sequencing and assembly.</title>
        <authorList>
            <person name="Kang H."/>
            <person name="Kim H."/>
            <person name="Bae S."/>
            <person name="Joh K."/>
        </authorList>
    </citation>
    <scope>NUCLEOTIDE SEQUENCE [LARGE SCALE GENOMIC DNA]</scope>
    <source>
        <strain evidence="2 3">HMF5036</strain>
    </source>
</reference>
<evidence type="ECO:0000313" key="3">
    <source>
        <dbReference type="Proteomes" id="UP000664795"/>
    </source>
</evidence>
<protein>
    <recommendedName>
        <fullName evidence="4">DUF1772 domain-containing protein</fullName>
    </recommendedName>
</protein>
<keyword evidence="1" id="KW-0472">Membrane</keyword>
<name>A0A939K169_9BACT</name>
<dbReference type="AlphaFoldDB" id="A0A939K169"/>
<feature type="transmembrane region" description="Helical" evidence="1">
    <location>
        <begin position="128"/>
        <end position="149"/>
    </location>
</feature>
<gene>
    <name evidence="2" type="ORF">J2I48_13200</name>
</gene>
<feature type="transmembrane region" description="Helical" evidence="1">
    <location>
        <begin position="56"/>
        <end position="74"/>
    </location>
</feature>
<keyword evidence="1" id="KW-0812">Transmembrane</keyword>
<dbReference type="RefSeq" id="WP_207335928.1">
    <property type="nucleotide sequence ID" value="NZ_JAFMYU010000009.1"/>
</dbReference>
<dbReference type="Proteomes" id="UP000664795">
    <property type="component" value="Unassembled WGS sequence"/>
</dbReference>
<keyword evidence="3" id="KW-1185">Reference proteome</keyword>
<comment type="caution">
    <text evidence="2">The sequence shown here is derived from an EMBL/GenBank/DDBJ whole genome shotgun (WGS) entry which is preliminary data.</text>
</comment>
<evidence type="ECO:0000313" key="2">
    <source>
        <dbReference type="EMBL" id="MBO0931960.1"/>
    </source>
</evidence>
<accession>A0A939K169</accession>